<feature type="transmembrane region" description="Helical" evidence="1">
    <location>
        <begin position="44"/>
        <end position="69"/>
    </location>
</feature>
<reference evidence="2 3" key="1">
    <citation type="submission" date="2018-04" db="EMBL/GenBank/DDBJ databases">
        <title>Genomic Encyclopedia of Type Strains, Phase IV (KMG-IV): sequencing the most valuable type-strain genomes for metagenomic binning, comparative biology and taxonomic classification.</title>
        <authorList>
            <person name="Goeker M."/>
        </authorList>
    </citation>
    <scope>NUCLEOTIDE SEQUENCE [LARGE SCALE GENOMIC DNA]</scope>
    <source>
        <strain evidence="2 3">DSM 104150</strain>
    </source>
</reference>
<dbReference type="RefSeq" id="WP_110265727.1">
    <property type="nucleotide sequence ID" value="NZ_CAKZQT010000033.1"/>
</dbReference>
<dbReference type="AlphaFoldDB" id="A0A318EAN4"/>
<keyword evidence="1" id="KW-0812">Transmembrane</keyword>
<keyword evidence="3" id="KW-1185">Reference proteome</keyword>
<dbReference type="Proteomes" id="UP000248330">
    <property type="component" value="Unassembled WGS sequence"/>
</dbReference>
<dbReference type="EMBL" id="QICN01000007">
    <property type="protein sequence ID" value="PXV66608.1"/>
    <property type="molecule type" value="Genomic_DNA"/>
</dbReference>
<keyword evidence="1" id="KW-0472">Membrane</keyword>
<evidence type="ECO:0000256" key="1">
    <source>
        <dbReference type="SAM" id="Phobius"/>
    </source>
</evidence>
<protein>
    <recommendedName>
        <fullName evidence="4">DUF2970 family protein</fullName>
    </recommendedName>
</protein>
<gene>
    <name evidence="2" type="ORF">C8D93_107173</name>
</gene>
<name>A0A318EAN4_9GAMM</name>
<dbReference type="InterPro" id="IPR021344">
    <property type="entry name" value="DUF2970"/>
</dbReference>
<evidence type="ECO:0000313" key="3">
    <source>
        <dbReference type="Proteomes" id="UP000248330"/>
    </source>
</evidence>
<proteinExistence type="predicted"/>
<evidence type="ECO:0000313" key="2">
    <source>
        <dbReference type="EMBL" id="PXV66608.1"/>
    </source>
</evidence>
<dbReference type="OrthoDB" id="5625885at2"/>
<accession>A0A318EAN4</accession>
<organism evidence="2 3">
    <name type="scientific">Sinimarinibacterium flocculans</name>
    <dbReference type="NCBI Taxonomy" id="985250"/>
    <lineage>
        <taxon>Bacteria</taxon>
        <taxon>Pseudomonadati</taxon>
        <taxon>Pseudomonadota</taxon>
        <taxon>Gammaproteobacteria</taxon>
        <taxon>Nevskiales</taxon>
        <taxon>Nevskiaceae</taxon>
        <taxon>Sinimarinibacterium</taxon>
    </lineage>
</organism>
<evidence type="ECO:0008006" key="4">
    <source>
        <dbReference type="Google" id="ProtNLM"/>
    </source>
</evidence>
<sequence>MTHDSERREARVGVLTTIGSVLSAFFGVQSSRARQRDFSHGSPALFVAVAGGLTLAFVATLALAVRILVATTAGG</sequence>
<feature type="transmembrane region" description="Helical" evidence="1">
    <location>
        <begin position="12"/>
        <end position="32"/>
    </location>
</feature>
<keyword evidence="1" id="KW-1133">Transmembrane helix</keyword>
<comment type="caution">
    <text evidence="2">The sequence shown here is derived from an EMBL/GenBank/DDBJ whole genome shotgun (WGS) entry which is preliminary data.</text>
</comment>
<dbReference type="Pfam" id="PF11174">
    <property type="entry name" value="DUF2970"/>
    <property type="match status" value="1"/>
</dbReference>